<dbReference type="FunFam" id="3.20.20.80:FF:000017">
    <property type="entry name" value="Beta-galactosidase"/>
    <property type="match status" value="1"/>
</dbReference>
<dbReference type="InterPro" id="IPR048913">
    <property type="entry name" value="BetaGal_gal-bd"/>
</dbReference>
<keyword evidence="2 7" id="KW-0732">Signal</keyword>
<evidence type="ECO:0000256" key="1">
    <source>
        <dbReference type="ARBA" id="ARBA00009809"/>
    </source>
</evidence>
<feature type="domain" description="Beta-galactosidase 1-like first all-beta" evidence="9">
    <location>
        <begin position="397"/>
        <end position="508"/>
    </location>
</feature>
<dbReference type="Proteomes" id="UP000663852">
    <property type="component" value="Unassembled WGS sequence"/>
</dbReference>
<feature type="domain" description="Beta-galactosidase galactose-binding" evidence="10">
    <location>
        <begin position="535"/>
        <end position="598"/>
    </location>
</feature>
<evidence type="ECO:0000256" key="2">
    <source>
        <dbReference type="ARBA" id="ARBA00022729"/>
    </source>
</evidence>
<evidence type="ECO:0000259" key="10">
    <source>
        <dbReference type="Pfam" id="PF21467"/>
    </source>
</evidence>
<reference evidence="11" key="1">
    <citation type="submission" date="2021-02" db="EMBL/GenBank/DDBJ databases">
        <authorList>
            <person name="Nowell W R."/>
        </authorList>
    </citation>
    <scope>NUCLEOTIDE SEQUENCE</scope>
</reference>
<keyword evidence="5" id="KW-0326">Glycosidase</keyword>
<dbReference type="Pfam" id="PF21317">
    <property type="entry name" value="BetaGal_ABD_1"/>
    <property type="match status" value="1"/>
</dbReference>
<accession>A0A814BE88</accession>
<evidence type="ECO:0000256" key="7">
    <source>
        <dbReference type="SAM" id="SignalP"/>
    </source>
</evidence>
<keyword evidence="3" id="KW-0378">Hydrolase</keyword>
<evidence type="ECO:0000259" key="9">
    <source>
        <dbReference type="Pfam" id="PF21317"/>
    </source>
</evidence>
<dbReference type="GO" id="GO:0004553">
    <property type="term" value="F:hydrolase activity, hydrolyzing O-glycosyl compounds"/>
    <property type="evidence" value="ECO:0007669"/>
    <property type="project" value="InterPro"/>
</dbReference>
<name>A0A814BE88_ADIRI</name>
<dbReference type="SUPFAM" id="SSF49785">
    <property type="entry name" value="Galactose-binding domain-like"/>
    <property type="match status" value="1"/>
</dbReference>
<dbReference type="PANTHER" id="PTHR23421">
    <property type="entry name" value="BETA-GALACTOSIDASE RELATED"/>
    <property type="match status" value="1"/>
</dbReference>
<dbReference type="Pfam" id="PF21467">
    <property type="entry name" value="BetaGal_gal-bd"/>
    <property type="match status" value="1"/>
</dbReference>
<dbReference type="SUPFAM" id="SSF51445">
    <property type="entry name" value="(Trans)glycosidases"/>
    <property type="match status" value="1"/>
</dbReference>
<feature type="signal peptide" evidence="7">
    <location>
        <begin position="1"/>
        <end position="22"/>
    </location>
</feature>
<evidence type="ECO:0000256" key="3">
    <source>
        <dbReference type="ARBA" id="ARBA00022801"/>
    </source>
</evidence>
<dbReference type="EMBL" id="CAJNOJ010000039">
    <property type="protein sequence ID" value="CAF0925732.1"/>
    <property type="molecule type" value="Genomic_DNA"/>
</dbReference>
<comment type="caution">
    <text evidence="11">The sequence shown here is derived from an EMBL/GenBank/DDBJ whole genome shotgun (WGS) entry which is preliminary data.</text>
</comment>
<dbReference type="InterPro" id="IPR048912">
    <property type="entry name" value="BetaGal1-like_ABD1"/>
</dbReference>
<protein>
    <recommendedName>
        <fullName evidence="13">Beta-galactosidase</fullName>
    </recommendedName>
</protein>
<keyword evidence="4" id="KW-0325">Glycoprotein</keyword>
<dbReference type="Gene3D" id="2.60.120.260">
    <property type="entry name" value="Galactose-binding domain-like"/>
    <property type="match status" value="2"/>
</dbReference>
<dbReference type="Pfam" id="PF01301">
    <property type="entry name" value="Glyco_hydro_35"/>
    <property type="match status" value="1"/>
</dbReference>
<feature type="domain" description="Glycoside hydrolase 35 catalytic" evidence="8">
    <location>
        <begin position="34"/>
        <end position="351"/>
    </location>
</feature>
<evidence type="ECO:0000256" key="4">
    <source>
        <dbReference type="ARBA" id="ARBA00023180"/>
    </source>
</evidence>
<dbReference type="Pfam" id="PF14945">
    <property type="entry name" value="LLC1"/>
    <property type="match status" value="1"/>
</dbReference>
<evidence type="ECO:0000256" key="6">
    <source>
        <dbReference type="RuleBase" id="RU003679"/>
    </source>
</evidence>
<evidence type="ECO:0000259" key="8">
    <source>
        <dbReference type="Pfam" id="PF01301"/>
    </source>
</evidence>
<proteinExistence type="inferred from homology"/>
<dbReference type="AlphaFoldDB" id="A0A814BE88"/>
<comment type="similarity">
    <text evidence="1 6">Belongs to the glycosyl hydrolase 35 family.</text>
</comment>
<evidence type="ECO:0000313" key="12">
    <source>
        <dbReference type="Proteomes" id="UP000663852"/>
    </source>
</evidence>
<evidence type="ECO:0000313" key="11">
    <source>
        <dbReference type="EMBL" id="CAF0925732.1"/>
    </source>
</evidence>
<dbReference type="GO" id="GO:0005975">
    <property type="term" value="P:carbohydrate metabolic process"/>
    <property type="evidence" value="ECO:0007669"/>
    <property type="project" value="InterPro"/>
</dbReference>
<feature type="chain" id="PRO_5032632520" description="Beta-galactosidase" evidence="7">
    <location>
        <begin position="23"/>
        <end position="832"/>
    </location>
</feature>
<dbReference type="InterPro" id="IPR017853">
    <property type="entry name" value="GH"/>
</dbReference>
<dbReference type="InterPro" id="IPR020339">
    <property type="entry name" value="C20orf85-like"/>
</dbReference>
<evidence type="ECO:0000256" key="5">
    <source>
        <dbReference type="ARBA" id="ARBA00023295"/>
    </source>
</evidence>
<gene>
    <name evidence="11" type="ORF">EDS130_LOCUS11016</name>
</gene>
<organism evidence="11 12">
    <name type="scientific">Adineta ricciae</name>
    <name type="common">Rotifer</name>
    <dbReference type="NCBI Taxonomy" id="249248"/>
    <lineage>
        <taxon>Eukaryota</taxon>
        <taxon>Metazoa</taxon>
        <taxon>Spiralia</taxon>
        <taxon>Gnathifera</taxon>
        <taxon>Rotifera</taxon>
        <taxon>Eurotatoria</taxon>
        <taxon>Bdelloidea</taxon>
        <taxon>Adinetida</taxon>
        <taxon>Adinetidae</taxon>
        <taxon>Adineta</taxon>
    </lineage>
</organism>
<dbReference type="InterPro" id="IPR001944">
    <property type="entry name" value="Glycoside_Hdrlase_35"/>
</dbReference>
<sequence>MYRQVCLLLIIFISSVHIQCQAQRSFGIDFDRNTFVKDGKPFRYVSGSIHMYRMPREYWADRLQRMWAAGLNAIQTYVFWDQHESVKGIYNFDDNNDLVAFIQLAQKIGFLVILRVGPYGCGEHEFGGLPWWLLRDLTDVQFRQMNSIYLNAVNQWMSVLLPKIRPLLYNNGGSVISVQIENEYGSYPACDHAYMGYLRDIFRQYLGENVVLFTVDGDGLGYLKCGTVQGAYATIDFGPGANINASFSTQRQYAPNGPLINTEFYPGWLDLWGYKHSTVDTADIVRTLDQMLSIGVNVNFYMFYGGTNFGFTSGADPDYKPQPTSYDYDAPISEPGDITSKYMAIRTLIGKYLPLPSVPIPANNTKKAYGSVQLTFKQSLLSYIKSHSPHCETSTYPKRFEELGQNQAFVVYSTVLSNPEVQGKVLDLSGVRDRAYVLLGEKSIGTAYRANSSSLKLTIQAPGNRETNLNIIVENMGRLNFGGFLLDTKGFVSNITLNGQILSNWTMCTSGALFDQAPTDFNANQANDFDPNAPSIFSGNFSVTDKIPSDTFLLPTTITNGYWPKGVAYINQYNLGRYWPVMGPQVTLYVPAPWLKPSASNSLTMVELQSSPCGTQTTCSVELVDYPILDKPTIFEAPILYKRQHQQKRRTRLAYPTSNSITLMANNVPIQSKPKSQLPTSSGSIVKTTSRKTRGEFSDYIAEDTFRRETIRKEEEAQRIWKAKYDPWLIDAYQEMYETIGANRGIPPDDRVIPLKRSEWQQPSTVLPPLHKRLDGQRRRRILGSFPETENDKIGWRLLPEHAIDIYGSKAANIPPLPKQYRLSSYPPESFY</sequence>
<dbReference type="InterPro" id="IPR008979">
    <property type="entry name" value="Galactose-bd-like_sf"/>
</dbReference>
<dbReference type="InterPro" id="IPR031330">
    <property type="entry name" value="Gly_Hdrlase_35_cat"/>
</dbReference>
<dbReference type="PRINTS" id="PR00742">
    <property type="entry name" value="GLHYDRLASE35"/>
</dbReference>
<dbReference type="OrthoDB" id="1657402at2759"/>
<evidence type="ECO:0008006" key="13">
    <source>
        <dbReference type="Google" id="ProtNLM"/>
    </source>
</evidence>
<dbReference type="Gene3D" id="3.20.20.80">
    <property type="entry name" value="Glycosidases"/>
    <property type="match status" value="1"/>
</dbReference>